<proteinExistence type="predicted"/>
<dbReference type="RefSeq" id="WP_124966576.1">
    <property type="nucleotide sequence ID" value="NZ_RRAZ01000041.1"/>
</dbReference>
<keyword evidence="2" id="KW-0808">Transferase</keyword>
<dbReference type="Gene3D" id="3.40.50.2000">
    <property type="entry name" value="Glycogen Phosphorylase B"/>
    <property type="match status" value="1"/>
</dbReference>
<dbReference type="GO" id="GO:0016740">
    <property type="term" value="F:transferase activity"/>
    <property type="evidence" value="ECO:0007669"/>
    <property type="project" value="UniProtKB-KW"/>
</dbReference>
<dbReference type="Proteomes" id="UP000282125">
    <property type="component" value="Unassembled WGS sequence"/>
</dbReference>
<reference evidence="2 3" key="1">
    <citation type="submission" date="2018-11" db="EMBL/GenBank/DDBJ databases">
        <title>Gemmobacter sp. nov., YIM 102744-1 draft genome.</title>
        <authorList>
            <person name="Li G."/>
            <person name="Jiang Y."/>
        </authorList>
    </citation>
    <scope>NUCLEOTIDE SEQUENCE [LARGE SCALE GENOMIC DNA]</scope>
    <source>
        <strain evidence="2 3">YIM 102744-1</strain>
    </source>
</reference>
<dbReference type="InterPro" id="IPR055259">
    <property type="entry name" value="YkvP/CgeB_Glyco_trans-like"/>
</dbReference>
<protein>
    <submittedName>
        <fullName evidence="2">Glycosyltransferase family 1 protein</fullName>
    </submittedName>
</protein>
<dbReference type="Pfam" id="PF13524">
    <property type="entry name" value="Glyco_trans_1_2"/>
    <property type="match status" value="1"/>
</dbReference>
<accession>A0A3P3D6K4</accession>
<dbReference type="OrthoDB" id="9801609at2"/>
<evidence type="ECO:0000259" key="1">
    <source>
        <dbReference type="Pfam" id="PF13524"/>
    </source>
</evidence>
<comment type="caution">
    <text evidence="2">The sequence shown here is derived from an EMBL/GenBank/DDBJ whole genome shotgun (WGS) entry which is preliminary data.</text>
</comment>
<name>A0A3P3D6K4_9RHOB</name>
<sequence length="351" mass="39228">MSRRYLFLCTDERAASGGTAVIYDTVAVLGSAGYDAALVHNSPNAGYHDHPDRPRKLYSQDYARARMAFEGRRARVTVPLRLLRDRLRGGVLDQWEPGAGDVLVVPEYMIAAAMLAFPQVRMGVYVQNTFAFERAHNEAMALGLDIRQRAEWFLGVSQICLDQFELMGIRTGHALRVTMKPEEFPFQEEKEALITYMPRKRPAEARQIAESLERRGKLQGYRLLALDNMPRLEVSQQLQRSRFFISLLHQESIGFPAAEAMAAGCIVVGYTGLGGREFFTPETGIPVTEDDTLRLVQALEAAVTEYAAAPARLEALRRHASEVVNASYGRATFEASLLDVWRRIDTGTACP</sequence>
<dbReference type="AlphaFoldDB" id="A0A3P3D6K4"/>
<dbReference type="EMBL" id="RRAZ01000041">
    <property type="protein sequence ID" value="RRH69781.1"/>
    <property type="molecule type" value="Genomic_DNA"/>
</dbReference>
<organism evidence="2 3">
    <name type="scientific">Falsigemmobacter faecalis</name>
    <dbReference type="NCBI Taxonomy" id="2488730"/>
    <lineage>
        <taxon>Bacteria</taxon>
        <taxon>Pseudomonadati</taxon>
        <taxon>Pseudomonadota</taxon>
        <taxon>Alphaproteobacteria</taxon>
        <taxon>Rhodobacterales</taxon>
        <taxon>Paracoccaceae</taxon>
        <taxon>Falsigemmobacter</taxon>
    </lineage>
</organism>
<dbReference type="SUPFAM" id="SSF53756">
    <property type="entry name" value="UDP-Glycosyltransferase/glycogen phosphorylase"/>
    <property type="match status" value="1"/>
</dbReference>
<evidence type="ECO:0000313" key="2">
    <source>
        <dbReference type="EMBL" id="RRH69781.1"/>
    </source>
</evidence>
<gene>
    <name evidence="2" type="ORF">EG244_18085</name>
</gene>
<evidence type="ECO:0000313" key="3">
    <source>
        <dbReference type="Proteomes" id="UP000282125"/>
    </source>
</evidence>
<feature type="domain" description="Spore protein YkvP/CgeB glycosyl transferase-like" evidence="1">
    <location>
        <begin position="225"/>
        <end position="328"/>
    </location>
</feature>
<keyword evidence="3" id="KW-1185">Reference proteome</keyword>